<dbReference type="Proteomes" id="UP000694050">
    <property type="component" value="Unassembled WGS sequence"/>
</dbReference>
<proteinExistence type="predicted"/>
<name>A0A8J5PHD6_FUSOX</name>
<gene>
    <name evidence="2" type="ORF">Forpe1208_v002367</name>
</gene>
<dbReference type="EMBL" id="JAELUQ010000002">
    <property type="protein sequence ID" value="KAG7419102.1"/>
    <property type="molecule type" value="Genomic_DNA"/>
</dbReference>
<sequence>MGHVMKPSKLKDHWENHVRLEHVPANSEPSYERGEPRPFKSSPLYEAIYEVNSLASVESFNRGKDNGVHPTMTTDPDVENTEGDGRRFLKLDTRTAFKEHLEVLGNRMRDNGYNIKIHVPDEVIESEVEELERWNSDSDYGSFNLGVYMDWAYFLPLITSAVLGTIKNGEFAVFQADDSTSIYLRNNHKIDDRFLSNPETKMK</sequence>
<organism evidence="2 3">
    <name type="scientific">Fusarium oxysporum f. sp. rapae</name>
    <dbReference type="NCBI Taxonomy" id="485398"/>
    <lineage>
        <taxon>Eukaryota</taxon>
        <taxon>Fungi</taxon>
        <taxon>Dikarya</taxon>
        <taxon>Ascomycota</taxon>
        <taxon>Pezizomycotina</taxon>
        <taxon>Sordariomycetes</taxon>
        <taxon>Hypocreomycetidae</taxon>
        <taxon>Hypocreales</taxon>
        <taxon>Nectriaceae</taxon>
        <taxon>Fusarium</taxon>
        <taxon>Fusarium oxysporum species complex</taxon>
    </lineage>
</organism>
<evidence type="ECO:0000313" key="2">
    <source>
        <dbReference type="EMBL" id="KAG7419102.1"/>
    </source>
</evidence>
<dbReference type="AlphaFoldDB" id="A0A8J5PHD6"/>
<accession>A0A8J5PHD6</accession>
<reference evidence="2" key="1">
    <citation type="submission" date="2021-04" db="EMBL/GenBank/DDBJ databases">
        <title>First draft genome resource for Brassicaceae pathogens Fusarium oxysporum f. sp. raphani and Fusarium oxysporum f. sp. rapae.</title>
        <authorList>
            <person name="Asai S."/>
        </authorList>
    </citation>
    <scope>NUCLEOTIDE SEQUENCE</scope>
    <source>
        <strain evidence="2">Tf1208</strain>
    </source>
</reference>
<comment type="caution">
    <text evidence="2">The sequence shown here is derived from an EMBL/GenBank/DDBJ whole genome shotgun (WGS) entry which is preliminary data.</text>
</comment>
<feature type="region of interest" description="Disordered" evidence="1">
    <location>
        <begin position="63"/>
        <end position="84"/>
    </location>
</feature>
<evidence type="ECO:0000313" key="3">
    <source>
        <dbReference type="Proteomes" id="UP000694050"/>
    </source>
</evidence>
<protein>
    <submittedName>
        <fullName evidence="2">Uncharacterized protein</fullName>
    </submittedName>
</protein>
<evidence type="ECO:0000256" key="1">
    <source>
        <dbReference type="SAM" id="MobiDB-lite"/>
    </source>
</evidence>